<accession>F0F3A5</accession>
<name>F0F3A5_9BACT</name>
<protein>
    <submittedName>
        <fullName evidence="1">Uncharacterized protein</fullName>
    </submittedName>
</protein>
<organism evidence="1 2">
    <name type="scientific">Prevotella multiformis DSM 16608</name>
    <dbReference type="NCBI Taxonomy" id="888743"/>
    <lineage>
        <taxon>Bacteria</taxon>
        <taxon>Pseudomonadati</taxon>
        <taxon>Bacteroidota</taxon>
        <taxon>Bacteroidia</taxon>
        <taxon>Bacteroidales</taxon>
        <taxon>Prevotellaceae</taxon>
        <taxon>Prevotella</taxon>
    </lineage>
</organism>
<gene>
    <name evidence="1" type="ORF">HMPREF9141_0071</name>
</gene>
<reference evidence="1 2" key="1">
    <citation type="submission" date="2011-01" db="EMBL/GenBank/DDBJ databases">
        <authorList>
            <person name="Muzny D."/>
            <person name="Qin X."/>
            <person name="Deng J."/>
            <person name="Jiang H."/>
            <person name="Liu Y."/>
            <person name="Qu J."/>
            <person name="Song X.-Z."/>
            <person name="Zhang L."/>
            <person name="Thornton R."/>
            <person name="Coyle M."/>
            <person name="Francisco L."/>
            <person name="Jackson L."/>
            <person name="Javaid M."/>
            <person name="Korchina V."/>
            <person name="Kovar C."/>
            <person name="Mata R."/>
            <person name="Mathew T."/>
            <person name="Ngo R."/>
            <person name="Nguyen L."/>
            <person name="Nguyen N."/>
            <person name="Okwuonu G."/>
            <person name="Ongeri F."/>
            <person name="Pham C."/>
            <person name="Simmons D."/>
            <person name="Wilczek-Boney K."/>
            <person name="Hale W."/>
            <person name="Jakkamsetti A."/>
            <person name="Pham P."/>
            <person name="Ruth R."/>
            <person name="San Lucas F."/>
            <person name="Warren J."/>
            <person name="Zhang J."/>
            <person name="Zhao Z."/>
            <person name="Zhou C."/>
            <person name="Zhu D."/>
            <person name="Lee S."/>
            <person name="Bess C."/>
            <person name="Blankenburg K."/>
            <person name="Forbes L."/>
            <person name="Fu Q."/>
            <person name="Gubbala S."/>
            <person name="Hirani K."/>
            <person name="Jayaseelan J.C."/>
            <person name="Lara F."/>
            <person name="Munidasa M."/>
            <person name="Palculict T."/>
            <person name="Patil S."/>
            <person name="Pu L.-L."/>
            <person name="Saada N."/>
            <person name="Tang L."/>
            <person name="Weissenberger G."/>
            <person name="Zhu Y."/>
            <person name="Hemphill L."/>
            <person name="Shang Y."/>
            <person name="Youmans B."/>
            <person name="Ayvaz T."/>
            <person name="Ross M."/>
            <person name="Santibanez J."/>
            <person name="Aqrawi P."/>
            <person name="Gross S."/>
            <person name="Joshi V."/>
            <person name="Fowler G."/>
            <person name="Nazareth L."/>
            <person name="Reid J."/>
            <person name="Worley K."/>
            <person name="Petrosino J."/>
            <person name="Highlander S."/>
            <person name="Gibbs R."/>
        </authorList>
    </citation>
    <scope>NUCLEOTIDE SEQUENCE [LARGE SCALE GENOMIC DNA]</scope>
    <source>
        <strain evidence="1 2">DSM 16608</strain>
    </source>
</reference>
<evidence type="ECO:0000313" key="2">
    <source>
        <dbReference type="Proteomes" id="UP000005697"/>
    </source>
</evidence>
<proteinExistence type="predicted"/>
<dbReference type="EMBL" id="AEWX01000001">
    <property type="protein sequence ID" value="EGC21321.1"/>
    <property type="molecule type" value="Genomic_DNA"/>
</dbReference>
<dbReference type="AlphaFoldDB" id="F0F3A5"/>
<dbReference type="Proteomes" id="UP000005697">
    <property type="component" value="Unassembled WGS sequence"/>
</dbReference>
<dbReference type="HOGENOM" id="CLU_3314701_0_0_10"/>
<evidence type="ECO:0000313" key="1">
    <source>
        <dbReference type="EMBL" id="EGC21321.1"/>
    </source>
</evidence>
<comment type="caution">
    <text evidence="1">The sequence shown here is derived from an EMBL/GenBank/DDBJ whole genome shotgun (WGS) entry which is preliminary data.</text>
</comment>
<keyword evidence="2" id="KW-1185">Reference proteome</keyword>
<sequence>MFISADPKTDLLLSRSCKSKEKDVNLFCFLLFFVFNDTV</sequence>